<dbReference type="OrthoDB" id="8116852at2"/>
<dbReference type="Proteomes" id="UP000093748">
    <property type="component" value="Unassembled WGS sequence"/>
</dbReference>
<reference evidence="1" key="3">
    <citation type="submission" date="2016-06" db="EMBL/GenBank/DDBJ databases">
        <authorList>
            <person name="Kjaerup R.B."/>
            <person name="Dalgaard T.S."/>
            <person name="Juul-Madsen H.R."/>
        </authorList>
    </citation>
    <scope>NUCLEOTIDE SEQUENCE</scope>
    <source>
        <strain evidence="1">R7ANS::ICEMlSym2042</strain>
    </source>
</reference>
<comment type="caution">
    <text evidence="1">The sequence shown here is derived from an EMBL/GenBank/DDBJ whole genome shotgun (WGS) entry which is preliminary data.</text>
</comment>
<dbReference type="EMBL" id="LYTK01000023">
    <property type="protein sequence ID" value="OBQ59034.1"/>
    <property type="molecule type" value="Genomic_DNA"/>
</dbReference>
<proteinExistence type="predicted"/>
<dbReference type="InterPro" id="IPR010982">
    <property type="entry name" value="Lambda_DNA-bd_dom_sf"/>
</dbReference>
<evidence type="ECO:0000313" key="3">
    <source>
        <dbReference type="Proteomes" id="UP000093737"/>
    </source>
</evidence>
<evidence type="ECO:0000313" key="1">
    <source>
        <dbReference type="EMBL" id="OBP79973.1"/>
    </source>
</evidence>
<dbReference type="GO" id="GO:0003677">
    <property type="term" value="F:DNA binding"/>
    <property type="evidence" value="ECO:0007669"/>
    <property type="project" value="InterPro"/>
</dbReference>
<dbReference type="EMBL" id="LZTJ01000002">
    <property type="protein sequence ID" value="OBP79973.1"/>
    <property type="molecule type" value="Genomic_DNA"/>
</dbReference>
<evidence type="ECO:0000313" key="4">
    <source>
        <dbReference type="Proteomes" id="UP000093748"/>
    </source>
</evidence>
<dbReference type="AlphaFoldDB" id="A0A1A5QJY0"/>
<accession>A0A1A5QJY0</accession>
<evidence type="ECO:0000313" key="2">
    <source>
        <dbReference type="EMBL" id="OBQ59034.1"/>
    </source>
</evidence>
<reference evidence="4" key="2">
    <citation type="submission" date="2016-06" db="EMBL/GenBank/DDBJ databases">
        <title>NZP2037 Pacbio-Illumina hybrid assembly.</title>
        <authorList>
            <person name="Ramsay J.P."/>
        </authorList>
    </citation>
    <scope>NUCLEOTIDE SEQUENCE [LARGE SCALE GENOMIC DNA]</scope>
    <source>
        <strain evidence="4">R7ANS::ICEMlSym2042</strain>
    </source>
</reference>
<reference evidence="2 3" key="1">
    <citation type="submission" date="2016-05" db="EMBL/GenBank/DDBJ databases">
        <authorList>
            <person name="Ramsay J.P."/>
        </authorList>
    </citation>
    <scope>NUCLEOTIDE SEQUENCE [LARGE SCALE GENOMIC DNA]</scope>
    <source>
        <strain evidence="2 3">NZP2042</strain>
    </source>
</reference>
<protein>
    <submittedName>
        <fullName evidence="1">Uncharacterized protein</fullName>
    </submittedName>
</protein>
<sequence>MPPARAVSASYFNIGRRLFRVIEWPFSAFGGKMTATPFALPEAVLTAISNGKPLIQACREHLGYSTEDIAVTSGLTVEEVGLIESGNCFDKGYRDRIARALGLAESIFDEISGIPNAA</sequence>
<name>A0A1A5QJY0_RHILI</name>
<dbReference type="Proteomes" id="UP000093737">
    <property type="component" value="Unassembled WGS sequence"/>
</dbReference>
<organism evidence="1 4">
    <name type="scientific">Rhizobium loti</name>
    <name type="common">Mesorhizobium loti</name>
    <dbReference type="NCBI Taxonomy" id="381"/>
    <lineage>
        <taxon>Bacteria</taxon>
        <taxon>Pseudomonadati</taxon>
        <taxon>Pseudomonadota</taxon>
        <taxon>Alphaproteobacteria</taxon>
        <taxon>Hyphomicrobiales</taxon>
        <taxon>Phyllobacteriaceae</taxon>
        <taxon>Mesorhizobium</taxon>
    </lineage>
</organism>
<dbReference type="Gene3D" id="1.10.260.40">
    <property type="entry name" value="lambda repressor-like DNA-binding domains"/>
    <property type="match status" value="1"/>
</dbReference>
<gene>
    <name evidence="2" type="ORF">A8145_25600</name>
    <name evidence="1" type="ORF">BAE39_26970</name>
</gene>